<sequence length="153" mass="16125">MTTRYEYKVVPAPNRGIKRKGLKDPDARFAAAVTEAMNELGAEGWEYLRTDSLPCEERKGLRGRVTTFKTMMVFRRVVNAGTEQVDAGTGGGTGAASMASDRAARREPLLAGSRSEGGAAAPIGPARMTSEGGPETAAASPVVSLPLEGERRG</sequence>
<dbReference type="RefSeq" id="WP_092499955.1">
    <property type="nucleotide sequence ID" value="NZ_FNFV01000003.1"/>
</dbReference>
<reference evidence="3" key="1">
    <citation type="submission" date="2016-10" db="EMBL/GenBank/DDBJ databases">
        <authorList>
            <person name="Varghese N."/>
            <person name="Submissions S."/>
        </authorList>
    </citation>
    <scope>NUCLEOTIDE SEQUENCE [LARGE SCALE GENOMIC DNA]</scope>
    <source>
        <strain evidence="3">CGMCC 1.10789</strain>
    </source>
</reference>
<organism evidence="2 3">
    <name type="scientific">Meinhardsimonia xiamenensis</name>
    <dbReference type="NCBI Taxonomy" id="990712"/>
    <lineage>
        <taxon>Bacteria</taxon>
        <taxon>Pseudomonadati</taxon>
        <taxon>Pseudomonadota</taxon>
        <taxon>Alphaproteobacteria</taxon>
        <taxon>Rhodobacterales</taxon>
        <taxon>Paracoccaceae</taxon>
        <taxon>Meinhardsimonia</taxon>
    </lineage>
</organism>
<evidence type="ECO:0000313" key="3">
    <source>
        <dbReference type="Proteomes" id="UP000199328"/>
    </source>
</evidence>
<dbReference type="Proteomes" id="UP000199328">
    <property type="component" value="Unassembled WGS sequence"/>
</dbReference>
<evidence type="ECO:0000256" key="1">
    <source>
        <dbReference type="SAM" id="MobiDB-lite"/>
    </source>
</evidence>
<dbReference type="EMBL" id="FNFV01000003">
    <property type="protein sequence ID" value="SDK55978.1"/>
    <property type="molecule type" value="Genomic_DNA"/>
</dbReference>
<protein>
    <recommendedName>
        <fullName evidence="4">DUF4177 domain-containing protein</fullName>
    </recommendedName>
</protein>
<proteinExistence type="predicted"/>
<dbReference type="STRING" id="990712.SAMN05216257_103253"/>
<name>A0A1G9CWA7_9RHOB</name>
<evidence type="ECO:0008006" key="4">
    <source>
        <dbReference type="Google" id="ProtNLM"/>
    </source>
</evidence>
<dbReference type="OrthoDB" id="7658888at2"/>
<keyword evidence="3" id="KW-1185">Reference proteome</keyword>
<feature type="region of interest" description="Disordered" evidence="1">
    <location>
        <begin position="81"/>
        <end position="153"/>
    </location>
</feature>
<evidence type="ECO:0000313" key="2">
    <source>
        <dbReference type="EMBL" id="SDK55978.1"/>
    </source>
</evidence>
<gene>
    <name evidence="2" type="ORF">SAMN05216257_103253</name>
</gene>
<dbReference type="AlphaFoldDB" id="A0A1G9CWA7"/>
<accession>A0A1G9CWA7</accession>